<dbReference type="Proteomes" id="UP000327000">
    <property type="component" value="Unassembled WGS sequence"/>
</dbReference>
<reference evidence="6 7" key="1">
    <citation type="journal article" date="2019" name="Microb. Cell Fact.">
        <title>Exploring novel herbicidin analogues by transcriptional regulator overexpression and MS/MS molecular networking.</title>
        <authorList>
            <person name="Shi Y."/>
            <person name="Gu R."/>
            <person name="Li Y."/>
            <person name="Wang X."/>
            <person name="Ren W."/>
            <person name="Li X."/>
            <person name="Wang L."/>
            <person name="Xie Y."/>
            <person name="Hong B."/>
        </authorList>
    </citation>
    <scope>NUCLEOTIDE SEQUENCE [LARGE SCALE GENOMIC DNA]</scope>
    <source>
        <strain evidence="6 7">US-43</strain>
    </source>
</reference>
<feature type="domain" description="ABC transporter" evidence="5">
    <location>
        <begin position="30"/>
        <end position="259"/>
    </location>
</feature>
<comment type="caution">
    <text evidence="6">The sequence shown here is derived from an EMBL/GenBank/DDBJ whole genome shotgun (WGS) entry which is preliminary data.</text>
</comment>
<dbReference type="SUPFAM" id="SSF52540">
    <property type="entry name" value="P-loop containing nucleoside triphosphate hydrolases"/>
    <property type="match status" value="1"/>
</dbReference>
<gene>
    <name evidence="6" type="ORF">FRZ00_16770</name>
</gene>
<dbReference type="InterPro" id="IPR003439">
    <property type="entry name" value="ABC_transporter-like_ATP-bd"/>
</dbReference>
<organism evidence="6 7">
    <name type="scientific">Streptomyces mobaraensis</name>
    <name type="common">Streptoverticillium mobaraense</name>
    <dbReference type="NCBI Taxonomy" id="35621"/>
    <lineage>
        <taxon>Bacteria</taxon>
        <taxon>Bacillati</taxon>
        <taxon>Actinomycetota</taxon>
        <taxon>Actinomycetes</taxon>
        <taxon>Kitasatosporales</taxon>
        <taxon>Streptomycetaceae</taxon>
        <taxon>Streptomyces</taxon>
    </lineage>
</organism>
<evidence type="ECO:0000313" key="7">
    <source>
        <dbReference type="Proteomes" id="UP000327000"/>
    </source>
</evidence>
<dbReference type="PROSITE" id="PS50893">
    <property type="entry name" value="ABC_TRANSPORTER_2"/>
    <property type="match status" value="1"/>
</dbReference>
<evidence type="ECO:0000256" key="3">
    <source>
        <dbReference type="ARBA" id="ARBA00022840"/>
    </source>
</evidence>
<dbReference type="EMBL" id="VOKX01000032">
    <property type="protein sequence ID" value="KAB7843622.1"/>
    <property type="molecule type" value="Genomic_DNA"/>
</dbReference>
<evidence type="ECO:0000313" key="6">
    <source>
        <dbReference type="EMBL" id="KAB7843622.1"/>
    </source>
</evidence>
<name>A0A5N5W7Y2_STRMB</name>
<dbReference type="PROSITE" id="PS00211">
    <property type="entry name" value="ABC_TRANSPORTER_1"/>
    <property type="match status" value="1"/>
</dbReference>
<sequence>MAPTTTPTTTTSTGTAGTPPAPAGDAPPAVRIDRVHKNFGRSGDGRPVLEDITLDVRPGEFVCLLGASGCGKSTLLNLVAGLDRPTAGTIDVPGGRPALMFQEHALFPWLTAGRNIELALRLRGVPRADRRAEAERLLDLVRLGGAHRKRVHELSGGMRQRVALARALAQDSRLLLMDEPFAALDAITRDVLHHELTRIWSEAPASGSALSVLFVTHNVREAVRLGQRVVLLSSRPGRVAREWTIGIPQPRRIEDAAVADLSVEITEELRGEIRRHGKH</sequence>
<evidence type="ECO:0000256" key="2">
    <source>
        <dbReference type="ARBA" id="ARBA00022741"/>
    </source>
</evidence>
<proteinExistence type="predicted"/>
<evidence type="ECO:0000259" key="5">
    <source>
        <dbReference type="PROSITE" id="PS50893"/>
    </source>
</evidence>
<dbReference type="Pfam" id="PF00005">
    <property type="entry name" value="ABC_tran"/>
    <property type="match status" value="1"/>
</dbReference>
<dbReference type="InterPro" id="IPR050166">
    <property type="entry name" value="ABC_transporter_ATP-bind"/>
</dbReference>
<keyword evidence="7" id="KW-1185">Reference proteome</keyword>
<feature type="region of interest" description="Disordered" evidence="4">
    <location>
        <begin position="1"/>
        <end position="28"/>
    </location>
</feature>
<keyword evidence="3 6" id="KW-0067">ATP-binding</keyword>
<dbReference type="Gene3D" id="3.40.50.300">
    <property type="entry name" value="P-loop containing nucleotide triphosphate hydrolases"/>
    <property type="match status" value="1"/>
</dbReference>
<dbReference type="OrthoDB" id="4310860at2"/>
<dbReference type="PANTHER" id="PTHR42788:SF13">
    <property type="entry name" value="ALIPHATIC SULFONATES IMPORT ATP-BINDING PROTEIN SSUB"/>
    <property type="match status" value="1"/>
</dbReference>
<dbReference type="PANTHER" id="PTHR42788">
    <property type="entry name" value="TAURINE IMPORT ATP-BINDING PROTEIN-RELATED"/>
    <property type="match status" value="1"/>
</dbReference>
<dbReference type="RefSeq" id="WP_004949390.1">
    <property type="nucleotide sequence ID" value="NZ_JBFADJ010000058.1"/>
</dbReference>
<dbReference type="AlphaFoldDB" id="A0A5N5W7Y2"/>
<protein>
    <submittedName>
        <fullName evidence="6">ABC transporter ATP-binding protein</fullName>
    </submittedName>
</protein>
<dbReference type="InterPro" id="IPR017871">
    <property type="entry name" value="ABC_transporter-like_CS"/>
</dbReference>
<accession>A0A5N5W7Y2</accession>
<keyword evidence="2" id="KW-0547">Nucleotide-binding</keyword>
<keyword evidence="1" id="KW-0813">Transport</keyword>
<dbReference type="InterPro" id="IPR003593">
    <property type="entry name" value="AAA+_ATPase"/>
</dbReference>
<evidence type="ECO:0000256" key="4">
    <source>
        <dbReference type="SAM" id="MobiDB-lite"/>
    </source>
</evidence>
<dbReference type="GO" id="GO:0005524">
    <property type="term" value="F:ATP binding"/>
    <property type="evidence" value="ECO:0007669"/>
    <property type="project" value="UniProtKB-KW"/>
</dbReference>
<dbReference type="CDD" id="cd03293">
    <property type="entry name" value="ABC_NrtD_SsuB_transporters"/>
    <property type="match status" value="1"/>
</dbReference>
<dbReference type="InterPro" id="IPR027417">
    <property type="entry name" value="P-loop_NTPase"/>
</dbReference>
<dbReference type="SMART" id="SM00382">
    <property type="entry name" value="AAA"/>
    <property type="match status" value="1"/>
</dbReference>
<evidence type="ECO:0000256" key="1">
    <source>
        <dbReference type="ARBA" id="ARBA00022448"/>
    </source>
</evidence>
<dbReference type="GO" id="GO:0016887">
    <property type="term" value="F:ATP hydrolysis activity"/>
    <property type="evidence" value="ECO:0007669"/>
    <property type="project" value="InterPro"/>
</dbReference>